<protein>
    <submittedName>
        <fullName evidence="2">Uncharacterized protein</fullName>
    </submittedName>
</protein>
<accession>E7QVC9</accession>
<dbReference type="AlphaFoldDB" id="E7QVC9"/>
<evidence type="ECO:0000256" key="1">
    <source>
        <dbReference type="SAM" id="MobiDB-lite"/>
    </source>
</evidence>
<dbReference type="Proteomes" id="UP000003751">
    <property type="component" value="Unassembled WGS sequence"/>
</dbReference>
<gene>
    <name evidence="2" type="ORF">ZOD2009_13826</name>
</gene>
<dbReference type="EMBL" id="AEMG01000014">
    <property type="protein sequence ID" value="EFW91451.1"/>
    <property type="molecule type" value="Genomic_DNA"/>
</dbReference>
<feature type="region of interest" description="Disordered" evidence="1">
    <location>
        <begin position="1"/>
        <end position="48"/>
    </location>
</feature>
<feature type="compositionally biased region" description="Basic and acidic residues" evidence="1">
    <location>
        <begin position="37"/>
        <end position="48"/>
    </location>
</feature>
<comment type="caution">
    <text evidence="2">The sequence shown here is derived from an EMBL/GenBank/DDBJ whole genome shotgun (WGS) entry which is preliminary data.</text>
</comment>
<name>E7QVC9_HALPU</name>
<sequence>MAITMGDNMAQRRQPNQDMVGRQTRGKVSPNQATATKGRDTAVMKKDS</sequence>
<organism evidence="2 3">
    <name type="scientific">Haladaptatus paucihalophilus DX253</name>
    <dbReference type="NCBI Taxonomy" id="797209"/>
    <lineage>
        <taxon>Archaea</taxon>
        <taxon>Methanobacteriati</taxon>
        <taxon>Methanobacteriota</taxon>
        <taxon>Stenosarchaea group</taxon>
        <taxon>Halobacteria</taxon>
        <taxon>Halobacteriales</taxon>
        <taxon>Haladaptataceae</taxon>
        <taxon>Haladaptatus</taxon>
    </lineage>
</organism>
<reference evidence="2 3" key="1">
    <citation type="journal article" date="2014" name="ISME J.">
        <title>Trehalose/2-sulfotrehalose biosynthesis and glycine-betaine uptake are widely spread mechanisms for osmoadaptation in the Halobacteriales.</title>
        <authorList>
            <person name="Youssef N.H."/>
            <person name="Savage-Ashlock K.N."/>
            <person name="McCully A.L."/>
            <person name="Luedtke B."/>
            <person name="Shaw E.I."/>
            <person name="Hoff W.D."/>
            <person name="Elshahed M.S."/>
        </authorList>
    </citation>
    <scope>NUCLEOTIDE SEQUENCE [LARGE SCALE GENOMIC DNA]</scope>
    <source>
        <strain evidence="2 3">DX253</strain>
    </source>
</reference>
<evidence type="ECO:0000313" key="3">
    <source>
        <dbReference type="Proteomes" id="UP000003751"/>
    </source>
</evidence>
<evidence type="ECO:0000313" key="2">
    <source>
        <dbReference type="EMBL" id="EFW91451.1"/>
    </source>
</evidence>
<dbReference type="PATRIC" id="fig|797209.4.peg.2725"/>
<proteinExistence type="predicted"/>